<proteinExistence type="predicted"/>
<dbReference type="NCBIfam" id="TIGR00756">
    <property type="entry name" value="PPR"/>
    <property type="match status" value="4"/>
</dbReference>
<dbReference type="PANTHER" id="PTHR24015">
    <property type="entry name" value="OS07G0578800 PROTEIN-RELATED"/>
    <property type="match status" value="1"/>
</dbReference>
<dbReference type="GO" id="GO:0048731">
    <property type="term" value="P:system development"/>
    <property type="evidence" value="ECO:0007669"/>
    <property type="project" value="UniProtKB-ARBA"/>
</dbReference>
<dbReference type="InterPro" id="IPR002885">
    <property type="entry name" value="PPR_rpt"/>
</dbReference>
<evidence type="ECO:0000256" key="1">
    <source>
        <dbReference type="ARBA" id="ARBA00022737"/>
    </source>
</evidence>
<dbReference type="PROSITE" id="PS51375">
    <property type="entry name" value="PPR"/>
    <property type="match status" value="4"/>
</dbReference>
<evidence type="ECO:0000256" key="2">
    <source>
        <dbReference type="PROSITE-ProRule" id="PRU00708"/>
    </source>
</evidence>
<feature type="repeat" description="PPR" evidence="2">
    <location>
        <begin position="76"/>
        <end position="110"/>
    </location>
</feature>
<evidence type="ECO:0000313" key="3">
    <source>
        <dbReference type="EMBL" id="KAH7289870.1"/>
    </source>
</evidence>
<reference evidence="3" key="1">
    <citation type="submission" date="2021-08" db="EMBL/GenBank/DDBJ databases">
        <title>WGS assembly of Ceratopteris richardii.</title>
        <authorList>
            <person name="Marchant D.B."/>
            <person name="Chen G."/>
            <person name="Jenkins J."/>
            <person name="Shu S."/>
            <person name="Leebens-Mack J."/>
            <person name="Grimwood J."/>
            <person name="Schmutz J."/>
            <person name="Soltis P."/>
            <person name="Soltis D."/>
            <person name="Chen Z.-H."/>
        </authorList>
    </citation>
    <scope>NUCLEOTIDE SEQUENCE</scope>
    <source>
        <strain evidence="3">Whitten #5841</strain>
        <tissue evidence="3">Leaf</tissue>
    </source>
</reference>
<keyword evidence="1" id="KW-0677">Repeat</keyword>
<dbReference type="AlphaFoldDB" id="A0A8T2R1Q2"/>
<dbReference type="EMBL" id="CM035435">
    <property type="protein sequence ID" value="KAH7289870.1"/>
    <property type="molecule type" value="Genomic_DNA"/>
</dbReference>
<feature type="repeat" description="PPR" evidence="2">
    <location>
        <begin position="178"/>
        <end position="212"/>
    </location>
</feature>
<accession>A0A8T2R1Q2</accession>
<gene>
    <name evidence="3" type="ORF">KP509_30G022200</name>
</gene>
<evidence type="ECO:0000313" key="4">
    <source>
        <dbReference type="Proteomes" id="UP000825935"/>
    </source>
</evidence>
<dbReference type="FunFam" id="1.25.40.10:FF:000031">
    <property type="entry name" value="Pentatricopeptide repeat-containing protein mitochondrial"/>
    <property type="match status" value="1"/>
</dbReference>
<dbReference type="Pfam" id="PF01535">
    <property type="entry name" value="PPR"/>
    <property type="match status" value="4"/>
</dbReference>
<feature type="repeat" description="PPR" evidence="2">
    <location>
        <begin position="280"/>
        <end position="314"/>
    </location>
</feature>
<feature type="repeat" description="PPR" evidence="2">
    <location>
        <begin position="382"/>
        <end position="416"/>
    </location>
</feature>
<dbReference type="InterPro" id="IPR011990">
    <property type="entry name" value="TPR-like_helical_dom_sf"/>
</dbReference>
<dbReference type="FunFam" id="1.25.40.10:FF:000158">
    <property type="entry name" value="pentatricopeptide repeat-containing protein At2g33680"/>
    <property type="match status" value="1"/>
</dbReference>
<evidence type="ECO:0008006" key="5">
    <source>
        <dbReference type="Google" id="ProtNLM"/>
    </source>
</evidence>
<name>A0A8T2R1Q2_CERRI</name>
<dbReference type="Pfam" id="PF13041">
    <property type="entry name" value="PPR_2"/>
    <property type="match status" value="4"/>
</dbReference>
<organism evidence="3 4">
    <name type="scientific">Ceratopteris richardii</name>
    <name type="common">Triangle waterfern</name>
    <dbReference type="NCBI Taxonomy" id="49495"/>
    <lineage>
        <taxon>Eukaryota</taxon>
        <taxon>Viridiplantae</taxon>
        <taxon>Streptophyta</taxon>
        <taxon>Embryophyta</taxon>
        <taxon>Tracheophyta</taxon>
        <taxon>Polypodiopsida</taxon>
        <taxon>Polypodiidae</taxon>
        <taxon>Polypodiales</taxon>
        <taxon>Pteridineae</taxon>
        <taxon>Pteridaceae</taxon>
        <taxon>Parkerioideae</taxon>
        <taxon>Ceratopteris</taxon>
    </lineage>
</organism>
<dbReference type="GO" id="GO:0003723">
    <property type="term" value="F:RNA binding"/>
    <property type="evidence" value="ECO:0007669"/>
    <property type="project" value="InterPro"/>
</dbReference>
<sequence length="477" mass="52868">MQSERLSPDEVTFVCILNACGMVGSLLKGEEVYIEIEKRGLIEDDHTINNCLFFMYSKCGSLDSARQLFDSIPVHDVVSWSALIAMYTEHELGEDALDCFQNMQLLGITPNAVTLVSGLKACGCICAIDKGREMHAEIERQGLMEGCEVLGNALISMYAKCGLVAFAKQVFDELPDRDVVSWTILMAGYVQQSQNKEAIRCFKEMQSERLSPDEVTFVCILNACGMVGSLLKGEEVYIEIEKRGLIEDDHTINNCLFFMYSKCGSLDSARQLFDSIPVHDVVSWSALIAMYTEHELGEDALDCFQNMQLLGITPNAVTLVSGLKACGCICAIDKGREMHAEIERQGLMEGCEVLGNALISMYAKCGLVAFAKQVFDELPDRDVVSWTILMAGYAQLGQSENVFHVFSEMKGWGIEPSPVSYEVVLNACNRGGLHNTSKTLYDAMSRDHGIVLTSVHYNCMLDVFSRLGQLDEIRTIL</sequence>
<dbReference type="InterPro" id="IPR046960">
    <property type="entry name" value="PPR_At4g14850-like_plant"/>
</dbReference>
<protein>
    <recommendedName>
        <fullName evidence="5">Pentatricopeptide repeat-containing protein</fullName>
    </recommendedName>
</protein>
<keyword evidence="4" id="KW-1185">Reference proteome</keyword>
<dbReference type="OMA" id="CFQNMQL"/>
<dbReference type="OrthoDB" id="1871818at2759"/>
<dbReference type="Proteomes" id="UP000825935">
    <property type="component" value="Chromosome 30"/>
</dbReference>
<comment type="caution">
    <text evidence="3">The sequence shown here is derived from an EMBL/GenBank/DDBJ whole genome shotgun (WGS) entry which is preliminary data.</text>
</comment>
<dbReference type="GO" id="GO:0009451">
    <property type="term" value="P:RNA modification"/>
    <property type="evidence" value="ECO:0007669"/>
    <property type="project" value="InterPro"/>
</dbReference>
<dbReference type="Gene3D" id="1.25.40.10">
    <property type="entry name" value="Tetratricopeptide repeat domain"/>
    <property type="match status" value="4"/>
</dbReference>